<name>A0A7W4VVE9_9ACTN</name>
<reference evidence="1 2" key="1">
    <citation type="submission" date="2020-08" db="EMBL/GenBank/DDBJ databases">
        <title>Sequencing the genomes of 1000 actinobacteria strains.</title>
        <authorList>
            <person name="Klenk H.-P."/>
        </authorList>
    </citation>
    <scope>NUCLEOTIDE SEQUENCE [LARGE SCALE GENOMIC DNA]</scope>
    <source>
        <strain evidence="1 2">DSM 105498</strain>
    </source>
</reference>
<sequence length="65" mass="7282">MIPPDDSFVDSLVGRTLDEATRIATGAGWLVRPYTPDSMLTMDYRESRVNLEHDDDGIVTRAWVG</sequence>
<dbReference type="Proteomes" id="UP000589626">
    <property type="component" value="Unassembled WGS sequence"/>
</dbReference>
<proteinExistence type="predicted"/>
<evidence type="ECO:0008006" key="3">
    <source>
        <dbReference type="Google" id="ProtNLM"/>
    </source>
</evidence>
<comment type="caution">
    <text evidence="1">The sequence shown here is derived from an EMBL/GenBank/DDBJ whole genome shotgun (WGS) entry which is preliminary data.</text>
</comment>
<dbReference type="AlphaFoldDB" id="A0A7W4VVE9"/>
<gene>
    <name evidence="1" type="ORF">FHU40_002306</name>
</gene>
<evidence type="ECO:0000313" key="2">
    <source>
        <dbReference type="Proteomes" id="UP000589626"/>
    </source>
</evidence>
<dbReference type="Gene3D" id="3.30.10.10">
    <property type="entry name" value="Trypsin Inhibitor V, subunit A"/>
    <property type="match status" value="1"/>
</dbReference>
<dbReference type="RefSeq" id="WP_183592450.1">
    <property type="nucleotide sequence ID" value="NZ_JACHWR010000002.1"/>
</dbReference>
<protein>
    <recommendedName>
        <fullName evidence="3">Proteinase inhibitor I78</fullName>
    </recommendedName>
</protein>
<dbReference type="EMBL" id="JACHWR010000002">
    <property type="protein sequence ID" value="MBB3042488.1"/>
    <property type="molecule type" value="Genomic_DNA"/>
</dbReference>
<accession>A0A7W4VVE9</accession>
<organism evidence="1 2">
    <name type="scientific">Nocardioides soli</name>
    <dbReference type="NCBI Taxonomy" id="1036020"/>
    <lineage>
        <taxon>Bacteria</taxon>
        <taxon>Bacillati</taxon>
        <taxon>Actinomycetota</taxon>
        <taxon>Actinomycetes</taxon>
        <taxon>Propionibacteriales</taxon>
        <taxon>Nocardioidaceae</taxon>
        <taxon>Nocardioides</taxon>
    </lineage>
</organism>
<keyword evidence="2" id="KW-1185">Reference proteome</keyword>
<evidence type="ECO:0000313" key="1">
    <source>
        <dbReference type="EMBL" id="MBB3042488.1"/>
    </source>
</evidence>